<keyword evidence="2" id="KW-1185">Reference proteome</keyword>
<evidence type="ECO:0008006" key="3">
    <source>
        <dbReference type="Google" id="ProtNLM"/>
    </source>
</evidence>
<name>A0ABR8J358_9NOST</name>
<dbReference type="RefSeq" id="WP_190906361.1">
    <property type="nucleotide sequence ID" value="NZ_JACJTQ010000010.1"/>
</dbReference>
<dbReference type="Proteomes" id="UP000660381">
    <property type="component" value="Unassembled WGS sequence"/>
</dbReference>
<gene>
    <name evidence="1" type="ORF">H6G68_09210</name>
</gene>
<proteinExistence type="predicted"/>
<protein>
    <recommendedName>
        <fullName evidence="3">DUF4365 domain-containing protein</fullName>
    </recommendedName>
</protein>
<reference evidence="1 2" key="1">
    <citation type="journal article" date="2020" name="ISME J.">
        <title>Comparative genomics reveals insights into cyanobacterial evolution and habitat adaptation.</title>
        <authorList>
            <person name="Chen M.Y."/>
            <person name="Teng W.K."/>
            <person name="Zhao L."/>
            <person name="Hu C.X."/>
            <person name="Zhou Y.K."/>
            <person name="Han B.P."/>
            <person name="Song L.R."/>
            <person name="Shu W.S."/>
        </authorList>
    </citation>
    <scope>NUCLEOTIDE SEQUENCE [LARGE SCALE GENOMIC DNA]</scope>
    <source>
        <strain evidence="1 2">FACHB-362</strain>
    </source>
</reference>
<evidence type="ECO:0000313" key="2">
    <source>
        <dbReference type="Proteomes" id="UP000660381"/>
    </source>
</evidence>
<comment type="caution">
    <text evidence="1">The sequence shown here is derived from an EMBL/GenBank/DDBJ whole genome shotgun (WGS) entry which is preliminary data.</text>
</comment>
<organism evidence="1 2">
    <name type="scientific">Anabaena catenula FACHB-362</name>
    <dbReference type="NCBI Taxonomy" id="2692877"/>
    <lineage>
        <taxon>Bacteria</taxon>
        <taxon>Bacillati</taxon>
        <taxon>Cyanobacteriota</taxon>
        <taxon>Cyanophyceae</taxon>
        <taxon>Nostocales</taxon>
        <taxon>Nostocaceae</taxon>
        <taxon>Anabaena</taxon>
    </lineage>
</organism>
<accession>A0ABR8J358</accession>
<evidence type="ECO:0000313" key="1">
    <source>
        <dbReference type="EMBL" id="MBD2691932.1"/>
    </source>
</evidence>
<sequence length="531" mass="60253">MQDRDLGPLGENAFEGLCIQAGGLTVHESKSQMDRTGWDFLVEFPWKQDNFSPQDMLPAPLQCKIQVKSTDEQRKGESITLSNLHRLIKANMPVFYCFIEFDGKSEPQAIYLVHVGKEIIEKTLKRIRELENEGKGDQLNKKHLYISYGDADRLADISGKSLKSEIEKHIPDGMEKYIENQNQLLNTLGFEDGRYEGTFTLASDDPIRDILDLSLGIRKELDLDNSTIHNKRFGILSKTPHIERDGGILSLKVEPLEAELKFKEYKFSPGISFPAKLYISPFNEFIPKERIKLRVESRFFEFIIESNQGINFSIRSYAEGSSLKELKNFLQVMTILEKSSNPILVEMESAYPTLSFSLEDPPQSLFDTSIFNDPAYNWNRVHELAETAVEICRKMDISENEVLINIEELIRSFRTSSNIQLLYQALSGNAESVNLVFSIEPSGYQQGTKAAIIFFVTFNIGNYIIGCCLALVGSLSILGEQPSLIGEKFLLGRQFKGTDETILIKESVDLGLNELKEELQNEELAFIHIKS</sequence>
<dbReference type="EMBL" id="JACJTQ010000010">
    <property type="protein sequence ID" value="MBD2691932.1"/>
    <property type="molecule type" value="Genomic_DNA"/>
</dbReference>